<dbReference type="PANTHER" id="PTHR34472:SF1">
    <property type="entry name" value="SULFUR CARRIER PROTEIN THIS"/>
    <property type="match status" value="1"/>
</dbReference>
<name>A0A2U2BBV5_9BACT</name>
<organism evidence="1 2">
    <name type="scientific">Marinilabilia rubra</name>
    <dbReference type="NCBI Taxonomy" id="2162893"/>
    <lineage>
        <taxon>Bacteria</taxon>
        <taxon>Pseudomonadati</taxon>
        <taxon>Bacteroidota</taxon>
        <taxon>Bacteroidia</taxon>
        <taxon>Marinilabiliales</taxon>
        <taxon>Marinilabiliaceae</taxon>
        <taxon>Marinilabilia</taxon>
    </lineage>
</organism>
<gene>
    <name evidence="1" type="primary">thiS</name>
    <name evidence="1" type="ORF">DDZ16_05970</name>
</gene>
<protein>
    <submittedName>
        <fullName evidence="1">Thiamine biosynthesis protein ThiS</fullName>
    </submittedName>
</protein>
<dbReference type="InterPro" id="IPR012675">
    <property type="entry name" value="Beta-grasp_dom_sf"/>
</dbReference>
<evidence type="ECO:0000313" key="2">
    <source>
        <dbReference type="Proteomes" id="UP000244956"/>
    </source>
</evidence>
<dbReference type="InterPro" id="IPR010035">
    <property type="entry name" value="Thi_S"/>
</dbReference>
<dbReference type="CDD" id="cd00565">
    <property type="entry name" value="Ubl_ThiS"/>
    <property type="match status" value="1"/>
</dbReference>
<dbReference type="NCBIfam" id="TIGR01683">
    <property type="entry name" value="thiS"/>
    <property type="match status" value="1"/>
</dbReference>
<accession>A0A2U2BBV5</accession>
<dbReference type="AlphaFoldDB" id="A0A2U2BBV5"/>
<evidence type="ECO:0000313" key="1">
    <source>
        <dbReference type="EMBL" id="PWE00554.1"/>
    </source>
</evidence>
<dbReference type="PANTHER" id="PTHR34472">
    <property type="entry name" value="SULFUR CARRIER PROTEIN THIS"/>
    <property type="match status" value="1"/>
</dbReference>
<dbReference type="Gene3D" id="3.10.20.30">
    <property type="match status" value="1"/>
</dbReference>
<comment type="caution">
    <text evidence="1">The sequence shown here is derived from an EMBL/GenBank/DDBJ whole genome shotgun (WGS) entry which is preliminary data.</text>
</comment>
<dbReference type="EMBL" id="QEWP01000003">
    <property type="protein sequence ID" value="PWE00554.1"/>
    <property type="molecule type" value="Genomic_DNA"/>
</dbReference>
<dbReference type="InterPro" id="IPR016155">
    <property type="entry name" value="Mopterin_synth/thiamin_S_b"/>
</dbReference>
<dbReference type="Proteomes" id="UP000244956">
    <property type="component" value="Unassembled WGS sequence"/>
</dbReference>
<dbReference type="OrthoDB" id="1525151at2"/>
<dbReference type="Pfam" id="PF02597">
    <property type="entry name" value="ThiS"/>
    <property type="match status" value="1"/>
</dbReference>
<reference evidence="1 2" key="1">
    <citation type="submission" date="2018-05" db="EMBL/GenBank/DDBJ databases">
        <title>Marinilabilia rubrum sp. nov., isolated from saltern sediment.</title>
        <authorList>
            <person name="Zhang R."/>
        </authorList>
    </citation>
    <scope>NUCLEOTIDE SEQUENCE [LARGE SCALE GENOMIC DNA]</scope>
    <source>
        <strain evidence="1 2">WTE16</strain>
    </source>
</reference>
<dbReference type="InterPro" id="IPR003749">
    <property type="entry name" value="ThiS/MoaD-like"/>
</dbReference>
<keyword evidence="2" id="KW-1185">Reference proteome</keyword>
<sequence>MFVYLNNEQVVLSDEASLHALLEEKGIDKKKGIAVAVNNKVIRASEWASKQLSENDKVLVISATKGG</sequence>
<dbReference type="RefSeq" id="WP_109263593.1">
    <property type="nucleotide sequence ID" value="NZ_QEWP01000003.1"/>
</dbReference>
<proteinExistence type="predicted"/>
<dbReference type="SUPFAM" id="SSF54285">
    <property type="entry name" value="MoaD/ThiS"/>
    <property type="match status" value="1"/>
</dbReference>